<evidence type="ECO:0000313" key="3">
    <source>
        <dbReference type="Proteomes" id="UP000030640"/>
    </source>
</evidence>
<keyword evidence="3" id="KW-1185">Reference proteome</keyword>
<evidence type="ECO:0000313" key="2">
    <source>
        <dbReference type="EMBL" id="EUD68187.1"/>
    </source>
</evidence>
<dbReference type="AlphaFoldDB" id="W7A514"/>
<protein>
    <submittedName>
        <fullName evidence="2">Uncharacterized protein</fullName>
    </submittedName>
</protein>
<feature type="region of interest" description="Disordered" evidence="1">
    <location>
        <begin position="132"/>
        <end position="152"/>
    </location>
</feature>
<dbReference type="RefSeq" id="XP_008815035.1">
    <property type="nucleotide sequence ID" value="XM_008816813.1"/>
</dbReference>
<organism evidence="2 3">
    <name type="scientific">Plasmodium inui San Antonio 1</name>
    <dbReference type="NCBI Taxonomy" id="1237626"/>
    <lineage>
        <taxon>Eukaryota</taxon>
        <taxon>Sar</taxon>
        <taxon>Alveolata</taxon>
        <taxon>Apicomplexa</taxon>
        <taxon>Aconoidasida</taxon>
        <taxon>Haemosporida</taxon>
        <taxon>Plasmodiidae</taxon>
        <taxon>Plasmodium</taxon>
        <taxon>Plasmodium (Plasmodium)</taxon>
    </lineage>
</organism>
<feature type="compositionally biased region" description="Polar residues" evidence="1">
    <location>
        <begin position="132"/>
        <end position="150"/>
    </location>
</feature>
<accession>W7A514</accession>
<dbReference type="Proteomes" id="UP000030640">
    <property type="component" value="Unassembled WGS sequence"/>
</dbReference>
<evidence type="ECO:0000256" key="1">
    <source>
        <dbReference type="SAM" id="MobiDB-lite"/>
    </source>
</evidence>
<dbReference type="GeneID" id="20036479"/>
<dbReference type="OrthoDB" id="185373at2759"/>
<sequence length="355" mass="40152">MQSRMTLAACLQVRRSFARRVEGGLKPSSLRVRSDKSNFNDIISKYFPNAKLQRGASRRSVGPSSDSTGEKYYLSAKMKRKAEQISGGKDVKLATLEGGRGASLPTSSLTDWKGAHENTATDCRAAPENTTTDWKANQNGLHNTTQPSGTNTGGMELMEISKEDHEIQKYKNKLHKKIWICLKRNNEKEFERLHRELSMYHLKDEVSYTILLHGKLIISKGDDIKECFKLLDEMKQKKVHHSLVRLNERLLCSYYELAKLNAKPRTKQWVKILRTVWFTSALIKARRQKFILRNLTRIKKMKGDGNSALLSNFNNMFNIHSLESLYVEGRDPLLGGGGHTKSTSVCAPIGGATPR</sequence>
<reference evidence="2 3" key="1">
    <citation type="submission" date="2013-02" db="EMBL/GenBank/DDBJ databases">
        <title>The Genome Sequence of Plasmodium inui San Antonio 1.</title>
        <authorList>
            <consortium name="The Broad Institute Genome Sequencing Platform"/>
            <consortium name="The Broad Institute Genome Sequencing Center for Infectious Disease"/>
            <person name="Neafsey D."/>
            <person name="Cheeseman I."/>
            <person name="Volkman S."/>
            <person name="Adams J."/>
            <person name="Walker B."/>
            <person name="Young S.K."/>
            <person name="Zeng Q."/>
            <person name="Gargeya S."/>
            <person name="Fitzgerald M."/>
            <person name="Haas B."/>
            <person name="Abouelleil A."/>
            <person name="Alvarado L."/>
            <person name="Arachchi H.M."/>
            <person name="Berlin A.M."/>
            <person name="Chapman S.B."/>
            <person name="Dewar J."/>
            <person name="Goldberg J."/>
            <person name="Griggs A."/>
            <person name="Gujja S."/>
            <person name="Hansen M."/>
            <person name="Howarth C."/>
            <person name="Imamovic A."/>
            <person name="Larimer J."/>
            <person name="McCowan C."/>
            <person name="Murphy C."/>
            <person name="Neiman D."/>
            <person name="Pearson M."/>
            <person name="Priest M."/>
            <person name="Roberts A."/>
            <person name="Saif S."/>
            <person name="Shea T."/>
            <person name="Sisk P."/>
            <person name="Sykes S."/>
            <person name="Wortman J."/>
            <person name="Nusbaum C."/>
            <person name="Birren B."/>
        </authorList>
    </citation>
    <scope>NUCLEOTIDE SEQUENCE [LARGE SCALE GENOMIC DNA]</scope>
    <source>
        <strain evidence="2 3">San Antonio 1</strain>
    </source>
</reference>
<dbReference type="EMBL" id="KI965463">
    <property type="protein sequence ID" value="EUD68187.1"/>
    <property type="molecule type" value="Genomic_DNA"/>
</dbReference>
<proteinExistence type="predicted"/>
<gene>
    <name evidence="2" type="ORF">C922_01205</name>
</gene>
<name>W7A514_9APIC</name>
<dbReference type="VEuPathDB" id="PlasmoDB:C922_01205"/>